<dbReference type="SUPFAM" id="SSF56176">
    <property type="entry name" value="FAD-binding/transporter-associated domain-like"/>
    <property type="match status" value="1"/>
</dbReference>
<comment type="cofactor">
    <cofactor evidence="1">
        <name>FAD</name>
        <dbReference type="ChEBI" id="CHEBI:57692"/>
    </cofactor>
</comment>
<dbReference type="PROSITE" id="PS51387">
    <property type="entry name" value="FAD_PCMH"/>
    <property type="match status" value="1"/>
</dbReference>
<dbReference type="SUPFAM" id="SSF55103">
    <property type="entry name" value="FAD-linked oxidases, C-terminal domain"/>
    <property type="match status" value="1"/>
</dbReference>
<comment type="similarity">
    <text evidence="2">Belongs to the oxygen-dependent FAD-linked oxidoreductase family.</text>
</comment>
<dbReference type="RefSeq" id="WP_111499143.1">
    <property type="nucleotide sequence ID" value="NZ_QKYN01000010.1"/>
</dbReference>
<dbReference type="InterPro" id="IPR050416">
    <property type="entry name" value="FAD-linked_Oxidoreductase"/>
</dbReference>
<dbReference type="Pfam" id="PF08031">
    <property type="entry name" value="BBE"/>
    <property type="match status" value="1"/>
</dbReference>
<dbReference type="PANTHER" id="PTHR42973:SF39">
    <property type="entry name" value="FAD-BINDING PCMH-TYPE DOMAIN-CONTAINING PROTEIN"/>
    <property type="match status" value="1"/>
</dbReference>
<dbReference type="InterPro" id="IPR016169">
    <property type="entry name" value="FAD-bd_PCMH_sub2"/>
</dbReference>
<reference evidence="7 8" key="1">
    <citation type="submission" date="2018-06" db="EMBL/GenBank/DDBJ databases">
        <title>Streptacidiphilus pinicola sp. nov., isolated from pine grove soil.</title>
        <authorList>
            <person name="Roh S.G."/>
            <person name="Park S."/>
            <person name="Kim M.-K."/>
            <person name="Yun B.-R."/>
            <person name="Park J."/>
            <person name="Kim M.J."/>
            <person name="Kim Y.S."/>
            <person name="Kim S.B."/>
        </authorList>
    </citation>
    <scope>NUCLEOTIDE SEQUENCE [LARGE SCALE GENOMIC DNA]</scope>
    <source>
        <strain evidence="7 8">MMS16-CNU450</strain>
    </source>
</reference>
<protein>
    <submittedName>
        <fullName evidence="7">FAD-linked oxidase</fullName>
    </submittedName>
</protein>
<dbReference type="Gene3D" id="3.30.43.10">
    <property type="entry name" value="Uridine Diphospho-n-acetylenolpyruvylglucosamine Reductase, domain 2"/>
    <property type="match status" value="1"/>
</dbReference>
<dbReference type="AlphaFoldDB" id="A0A2X0KDQ9"/>
<evidence type="ECO:0000313" key="7">
    <source>
        <dbReference type="EMBL" id="RAG87175.1"/>
    </source>
</evidence>
<dbReference type="InterPro" id="IPR016167">
    <property type="entry name" value="FAD-bd_PCMH_sub1"/>
</dbReference>
<dbReference type="InterPro" id="IPR016164">
    <property type="entry name" value="FAD-linked_Oxase-like_C"/>
</dbReference>
<dbReference type="EMBL" id="QKYN01000010">
    <property type="protein sequence ID" value="RAG87175.1"/>
    <property type="molecule type" value="Genomic_DNA"/>
</dbReference>
<dbReference type="Gene3D" id="3.40.462.20">
    <property type="match status" value="1"/>
</dbReference>
<keyword evidence="5" id="KW-0560">Oxidoreductase</keyword>
<evidence type="ECO:0000256" key="5">
    <source>
        <dbReference type="ARBA" id="ARBA00023002"/>
    </source>
</evidence>
<evidence type="ECO:0000259" key="6">
    <source>
        <dbReference type="PROSITE" id="PS51387"/>
    </source>
</evidence>
<evidence type="ECO:0000256" key="3">
    <source>
        <dbReference type="ARBA" id="ARBA00022630"/>
    </source>
</evidence>
<dbReference type="InterPro" id="IPR006094">
    <property type="entry name" value="Oxid_FAD_bind_N"/>
</dbReference>
<dbReference type="InterPro" id="IPR012951">
    <property type="entry name" value="BBE"/>
</dbReference>
<dbReference type="Proteomes" id="UP000248889">
    <property type="component" value="Unassembled WGS sequence"/>
</dbReference>
<evidence type="ECO:0000256" key="1">
    <source>
        <dbReference type="ARBA" id="ARBA00001974"/>
    </source>
</evidence>
<comment type="caution">
    <text evidence="7">The sequence shown here is derived from an EMBL/GenBank/DDBJ whole genome shotgun (WGS) entry which is preliminary data.</text>
</comment>
<accession>A0A2X0KDQ9</accession>
<keyword evidence="4" id="KW-0274">FAD</keyword>
<dbReference type="GO" id="GO:0071949">
    <property type="term" value="F:FAD binding"/>
    <property type="evidence" value="ECO:0007669"/>
    <property type="project" value="InterPro"/>
</dbReference>
<name>A0A2X0KDQ9_9ACTN</name>
<dbReference type="PANTHER" id="PTHR42973">
    <property type="entry name" value="BINDING OXIDOREDUCTASE, PUTATIVE (AFU_ORTHOLOGUE AFUA_1G17690)-RELATED"/>
    <property type="match status" value="1"/>
</dbReference>
<organism evidence="7 8">
    <name type="scientific">Streptacidiphilus pinicola</name>
    <dbReference type="NCBI Taxonomy" id="2219663"/>
    <lineage>
        <taxon>Bacteria</taxon>
        <taxon>Bacillati</taxon>
        <taxon>Actinomycetota</taxon>
        <taxon>Actinomycetes</taxon>
        <taxon>Kitasatosporales</taxon>
        <taxon>Streptomycetaceae</taxon>
        <taxon>Streptacidiphilus</taxon>
    </lineage>
</organism>
<dbReference type="GO" id="GO:0016491">
    <property type="term" value="F:oxidoreductase activity"/>
    <property type="evidence" value="ECO:0007669"/>
    <property type="project" value="UniProtKB-KW"/>
</dbReference>
<dbReference type="Gene3D" id="3.30.465.10">
    <property type="match status" value="1"/>
</dbReference>
<keyword evidence="3" id="KW-0285">Flavoprotein</keyword>
<dbReference type="InterPro" id="IPR016166">
    <property type="entry name" value="FAD-bd_PCMH"/>
</dbReference>
<dbReference type="Pfam" id="PF01565">
    <property type="entry name" value="FAD_binding_4"/>
    <property type="match status" value="1"/>
</dbReference>
<dbReference type="PROSITE" id="PS00862">
    <property type="entry name" value="OX2_COVAL_FAD"/>
    <property type="match status" value="1"/>
</dbReference>
<proteinExistence type="inferred from homology"/>
<dbReference type="InterPro" id="IPR036318">
    <property type="entry name" value="FAD-bd_PCMH-like_sf"/>
</dbReference>
<feature type="domain" description="FAD-binding PCMH-type" evidence="6">
    <location>
        <begin position="36"/>
        <end position="206"/>
    </location>
</feature>
<evidence type="ECO:0000256" key="4">
    <source>
        <dbReference type="ARBA" id="ARBA00022827"/>
    </source>
</evidence>
<dbReference type="InterPro" id="IPR006093">
    <property type="entry name" value="Oxy_OxRdtase_FAD_BS"/>
</dbReference>
<gene>
    <name evidence="7" type="ORF">DN069_02725</name>
</gene>
<dbReference type="OrthoDB" id="545125at2"/>
<evidence type="ECO:0000256" key="2">
    <source>
        <dbReference type="ARBA" id="ARBA00005466"/>
    </source>
</evidence>
<keyword evidence="8" id="KW-1185">Reference proteome</keyword>
<sequence length="464" mass="49397">MTTDTAADLALAMSGELFGPADPGYDEARKIANGDHDLHPALVARCFGPEDVVAALAHARQHGLRVAVRGGGHSTAGYSSCDGGLVIDTGPMKEVAIDPGARTGRFGAGLSWAEFDAATQEYGLAVTGGRVSDTGVAGLTLGSGSGWLERMYGPSAASLVSAQVVTADGRTVETDAEQHPELLWGLRGGGGNFGVVTRFGFRLHPVGPIVQGGMILHPASAARALTRYYRDFMAEAPDEVGGGLAMITAPPAPFVPERARGQLACALVLLYVGDPDEGERALRPLVDWGDPWVTQVQPMPYSVLQQLLDEGSPRGIGEYFKVDALRALPDEAIDAFVDHAEKVTSPLTQLVLCPMGGAMSRLDRASMALNPPDAPWLYFCLSMWWGSDGRERHVAWARSFMDLMRPWSAGGATVPNFIAADDGRGRLLTSFGPEKYARLVALKDVYDPDNVFSLNQNIPPSRLI</sequence>
<evidence type="ECO:0000313" key="8">
    <source>
        <dbReference type="Proteomes" id="UP000248889"/>
    </source>
</evidence>